<keyword evidence="3" id="KW-0645">Protease</keyword>
<evidence type="ECO:0000256" key="5">
    <source>
        <dbReference type="ARBA" id="ARBA00022801"/>
    </source>
</evidence>
<evidence type="ECO:0000256" key="6">
    <source>
        <dbReference type="ARBA" id="ARBA00023180"/>
    </source>
</evidence>
<name>A0A6A6CV89_ZASCE</name>
<keyword evidence="2" id="KW-0121">Carboxypeptidase</keyword>
<evidence type="ECO:0000256" key="1">
    <source>
        <dbReference type="ARBA" id="ARBA00009431"/>
    </source>
</evidence>
<evidence type="ECO:0000313" key="9">
    <source>
        <dbReference type="Proteomes" id="UP000799537"/>
    </source>
</evidence>
<dbReference type="InterPro" id="IPR029058">
    <property type="entry name" value="AB_hydrolase_fold"/>
</dbReference>
<dbReference type="GeneID" id="54565044"/>
<evidence type="ECO:0000256" key="2">
    <source>
        <dbReference type="ARBA" id="ARBA00022645"/>
    </source>
</evidence>
<keyword evidence="4 7" id="KW-0732">Signal</keyword>
<protein>
    <recommendedName>
        <fullName evidence="10">Carboxypeptidase</fullName>
    </recommendedName>
</protein>
<dbReference type="RefSeq" id="XP_033671986.1">
    <property type="nucleotide sequence ID" value="XM_033811772.1"/>
</dbReference>
<accession>A0A6A6CV89</accession>
<comment type="similarity">
    <text evidence="1">Belongs to the peptidase S10 family.</text>
</comment>
<dbReference type="PANTHER" id="PTHR11802:SF189">
    <property type="entry name" value="CARBOXYPEPTIDASE"/>
    <property type="match status" value="1"/>
</dbReference>
<dbReference type="EMBL" id="ML993584">
    <property type="protein sequence ID" value="KAF2171097.1"/>
    <property type="molecule type" value="Genomic_DNA"/>
</dbReference>
<organism evidence="8 9">
    <name type="scientific">Zasmidium cellare ATCC 36951</name>
    <dbReference type="NCBI Taxonomy" id="1080233"/>
    <lineage>
        <taxon>Eukaryota</taxon>
        <taxon>Fungi</taxon>
        <taxon>Dikarya</taxon>
        <taxon>Ascomycota</taxon>
        <taxon>Pezizomycotina</taxon>
        <taxon>Dothideomycetes</taxon>
        <taxon>Dothideomycetidae</taxon>
        <taxon>Mycosphaerellales</taxon>
        <taxon>Mycosphaerellaceae</taxon>
        <taxon>Zasmidium</taxon>
    </lineage>
</organism>
<feature type="signal peptide" evidence="7">
    <location>
        <begin position="1"/>
        <end position="17"/>
    </location>
</feature>
<dbReference type="GO" id="GO:0004185">
    <property type="term" value="F:serine-type carboxypeptidase activity"/>
    <property type="evidence" value="ECO:0007669"/>
    <property type="project" value="InterPro"/>
</dbReference>
<dbReference type="Pfam" id="PF00450">
    <property type="entry name" value="Peptidase_S10"/>
    <property type="match status" value="1"/>
</dbReference>
<proteinExistence type="inferred from homology"/>
<dbReference type="InterPro" id="IPR033124">
    <property type="entry name" value="Ser_caboxypep_his_AS"/>
</dbReference>
<evidence type="ECO:0000313" key="8">
    <source>
        <dbReference type="EMBL" id="KAF2171097.1"/>
    </source>
</evidence>
<dbReference type="PROSITE" id="PS00560">
    <property type="entry name" value="CARBOXYPEPT_SER_HIS"/>
    <property type="match status" value="1"/>
</dbReference>
<dbReference type="Gene3D" id="3.40.50.1820">
    <property type="entry name" value="alpha/beta hydrolase"/>
    <property type="match status" value="1"/>
</dbReference>
<gene>
    <name evidence="8" type="ORF">M409DRAFT_51317</name>
</gene>
<dbReference type="PRINTS" id="PR00724">
    <property type="entry name" value="CRBOXYPTASEC"/>
</dbReference>
<dbReference type="InterPro" id="IPR001563">
    <property type="entry name" value="Peptidase_S10"/>
</dbReference>
<keyword evidence="6" id="KW-0325">Glycoprotein</keyword>
<dbReference type="GO" id="GO:0000324">
    <property type="term" value="C:fungal-type vacuole"/>
    <property type="evidence" value="ECO:0007669"/>
    <property type="project" value="TreeGrafter"/>
</dbReference>
<evidence type="ECO:0000256" key="3">
    <source>
        <dbReference type="ARBA" id="ARBA00022670"/>
    </source>
</evidence>
<dbReference type="GO" id="GO:0006508">
    <property type="term" value="P:proteolysis"/>
    <property type="evidence" value="ECO:0007669"/>
    <property type="project" value="UniProtKB-KW"/>
</dbReference>
<evidence type="ECO:0000256" key="4">
    <source>
        <dbReference type="ARBA" id="ARBA00022729"/>
    </source>
</evidence>
<keyword evidence="9" id="KW-1185">Reference proteome</keyword>
<dbReference type="OrthoDB" id="443318at2759"/>
<dbReference type="SUPFAM" id="SSF53474">
    <property type="entry name" value="alpha/beta-Hydrolases"/>
    <property type="match status" value="1"/>
</dbReference>
<dbReference type="PANTHER" id="PTHR11802">
    <property type="entry name" value="SERINE PROTEASE FAMILY S10 SERINE CARBOXYPEPTIDASE"/>
    <property type="match status" value="1"/>
</dbReference>
<dbReference type="AlphaFoldDB" id="A0A6A6CV89"/>
<evidence type="ECO:0008006" key="10">
    <source>
        <dbReference type="Google" id="ProtNLM"/>
    </source>
</evidence>
<dbReference type="Proteomes" id="UP000799537">
    <property type="component" value="Unassembled WGS sequence"/>
</dbReference>
<feature type="chain" id="PRO_5025444782" description="Carboxypeptidase" evidence="7">
    <location>
        <begin position="18"/>
        <end position="641"/>
    </location>
</feature>
<reference evidence="8" key="1">
    <citation type="journal article" date="2020" name="Stud. Mycol.">
        <title>101 Dothideomycetes genomes: a test case for predicting lifestyles and emergence of pathogens.</title>
        <authorList>
            <person name="Haridas S."/>
            <person name="Albert R."/>
            <person name="Binder M."/>
            <person name="Bloem J."/>
            <person name="Labutti K."/>
            <person name="Salamov A."/>
            <person name="Andreopoulos B."/>
            <person name="Baker S."/>
            <person name="Barry K."/>
            <person name="Bills G."/>
            <person name="Bluhm B."/>
            <person name="Cannon C."/>
            <person name="Castanera R."/>
            <person name="Culley D."/>
            <person name="Daum C."/>
            <person name="Ezra D."/>
            <person name="Gonzalez J."/>
            <person name="Henrissat B."/>
            <person name="Kuo A."/>
            <person name="Liang C."/>
            <person name="Lipzen A."/>
            <person name="Lutzoni F."/>
            <person name="Magnuson J."/>
            <person name="Mondo S."/>
            <person name="Nolan M."/>
            <person name="Ohm R."/>
            <person name="Pangilinan J."/>
            <person name="Park H.-J."/>
            <person name="Ramirez L."/>
            <person name="Alfaro M."/>
            <person name="Sun H."/>
            <person name="Tritt A."/>
            <person name="Yoshinaga Y."/>
            <person name="Zwiers L.-H."/>
            <person name="Turgeon B."/>
            <person name="Goodwin S."/>
            <person name="Spatafora J."/>
            <person name="Crous P."/>
            <person name="Grigoriev I."/>
        </authorList>
    </citation>
    <scope>NUCLEOTIDE SEQUENCE</scope>
    <source>
        <strain evidence="8">ATCC 36951</strain>
    </source>
</reference>
<keyword evidence="5" id="KW-0378">Hydrolase</keyword>
<sequence length="641" mass="71375">MRNLILLAAAAGRLVLGQFPPEPEGVHLIRSQFHNNVTISYKQTSICETTPGVRSYAGYVHLPPGALADAGENTTYEINTFFWFFESRKDPLNAPLSLWMNGGPGSSSMMGLLAENGPCYVNPDSNSTTLNPWSWNNEVNMLFLDQPTQVGLSYDTLTNITSNLVSGRTAVLNATDPIPEQNATFLVGTYGSQDGNRTALGSVNAAIAAWHFLQTWFQEFPGHHPNDHQISLATESYGGRYGPAFFAYFQEQNERILNGTWNVEGEQYILDLDTLMLINSCIDRLVMYPSYPHIAINNTYGIKAVNESVYEGMMDALYREGGCNDRIYQCRNLSLIYDPENIGINSTVNRICADAENFCYSDVRGPYLEVSGRNYYDMATLDPDPFVPNFYKGYLNQAWVQQDLGVPLNWSQSSSASSRAFRTVGDYVRPGWLEDLSYLLENGIKVTMAYGDRDFACNWIGGEDVSLAINYTNTAEFHAAGYTAIQTNDSYSGGQVRQYGNLSFSRVYQAGHEIPSYQPETSYRIFMRALNNLDIATGTVNVTASNGSVYSSVGTDSTWHIKNELPPQPLQFCYLLDTSTCTDDQIDSVMNGTAMVRDYILKDKNSTQLFPWLFSSCEVGSLIENGGSEPSQIVELCNERR</sequence>
<evidence type="ECO:0000256" key="7">
    <source>
        <dbReference type="SAM" id="SignalP"/>
    </source>
</evidence>